<organism evidence="2 3">
    <name type="scientific">Prosthecobacter fusiformis</name>
    <dbReference type="NCBI Taxonomy" id="48464"/>
    <lineage>
        <taxon>Bacteria</taxon>
        <taxon>Pseudomonadati</taxon>
        <taxon>Verrucomicrobiota</taxon>
        <taxon>Verrucomicrobiia</taxon>
        <taxon>Verrucomicrobiales</taxon>
        <taxon>Verrucomicrobiaceae</taxon>
        <taxon>Prosthecobacter</taxon>
    </lineage>
</organism>
<feature type="region of interest" description="Disordered" evidence="1">
    <location>
        <begin position="21"/>
        <end position="59"/>
    </location>
</feature>
<evidence type="ECO:0000313" key="2">
    <source>
        <dbReference type="EMBL" id="TDU69438.1"/>
    </source>
</evidence>
<dbReference type="Proteomes" id="UP000295662">
    <property type="component" value="Unassembled WGS sequence"/>
</dbReference>
<protein>
    <submittedName>
        <fullName evidence="2">Uncharacterized protein</fullName>
    </submittedName>
</protein>
<keyword evidence="3" id="KW-1185">Reference proteome</keyword>
<dbReference type="EMBL" id="SOCA01000005">
    <property type="protein sequence ID" value="TDU69438.1"/>
    <property type="molecule type" value="Genomic_DNA"/>
</dbReference>
<gene>
    <name evidence="2" type="ORF">EI77_03092</name>
</gene>
<evidence type="ECO:0000256" key="1">
    <source>
        <dbReference type="SAM" id="MobiDB-lite"/>
    </source>
</evidence>
<comment type="caution">
    <text evidence="2">The sequence shown here is derived from an EMBL/GenBank/DDBJ whole genome shotgun (WGS) entry which is preliminary data.</text>
</comment>
<reference evidence="2 3" key="1">
    <citation type="submission" date="2019-03" db="EMBL/GenBank/DDBJ databases">
        <title>Genomic Encyclopedia of Archaeal and Bacterial Type Strains, Phase II (KMG-II): from individual species to whole genera.</title>
        <authorList>
            <person name="Goeker M."/>
        </authorList>
    </citation>
    <scope>NUCLEOTIDE SEQUENCE [LARGE SCALE GENOMIC DNA]</scope>
    <source>
        <strain evidence="2 3">ATCC 25309</strain>
    </source>
</reference>
<dbReference type="AlphaFoldDB" id="A0A4R7RWM7"/>
<evidence type="ECO:0000313" key="3">
    <source>
        <dbReference type="Proteomes" id="UP000295662"/>
    </source>
</evidence>
<sequence>MAEVILKCPAASLKVEREKLNPGAALTEQSRKAKTPHASPAATRELLQEQADTEETPGD</sequence>
<accession>A0A4R7RWM7</accession>
<proteinExistence type="predicted"/>
<name>A0A4R7RWM7_9BACT</name>